<dbReference type="PANTHER" id="PTHR12110:SF53">
    <property type="entry name" value="BLR5974 PROTEIN"/>
    <property type="match status" value="1"/>
</dbReference>
<evidence type="ECO:0000259" key="1">
    <source>
        <dbReference type="Pfam" id="PF01261"/>
    </source>
</evidence>
<evidence type="ECO:0000313" key="3">
    <source>
        <dbReference type="Proteomes" id="UP000749311"/>
    </source>
</evidence>
<proteinExistence type="predicted"/>
<accession>A0ABX0SI93</accession>
<dbReference type="Gene3D" id="3.20.20.150">
    <property type="entry name" value="Divalent-metal-dependent TIM barrel enzymes"/>
    <property type="match status" value="1"/>
</dbReference>
<dbReference type="EMBL" id="JAAMOZ010000001">
    <property type="protein sequence ID" value="NIH56351.1"/>
    <property type="molecule type" value="Genomic_DNA"/>
</dbReference>
<feature type="domain" description="Xylose isomerase-like TIM barrel" evidence="1">
    <location>
        <begin position="46"/>
        <end position="302"/>
    </location>
</feature>
<comment type="caution">
    <text evidence="2">The sequence shown here is derived from an EMBL/GenBank/DDBJ whole genome shotgun (WGS) entry which is preliminary data.</text>
</comment>
<dbReference type="RefSeq" id="WP_167165364.1">
    <property type="nucleotide sequence ID" value="NZ_BAAAOO010000002.1"/>
</dbReference>
<keyword evidence="3" id="KW-1185">Reference proteome</keyword>
<protein>
    <submittedName>
        <fullName evidence="2">Sugar phosphate isomerase/epimerase</fullName>
    </submittedName>
</protein>
<dbReference type="PANTHER" id="PTHR12110">
    <property type="entry name" value="HYDROXYPYRUVATE ISOMERASE"/>
    <property type="match status" value="1"/>
</dbReference>
<dbReference type="InterPro" id="IPR013022">
    <property type="entry name" value="Xyl_isomerase-like_TIM-brl"/>
</dbReference>
<dbReference type="GO" id="GO:0016853">
    <property type="term" value="F:isomerase activity"/>
    <property type="evidence" value="ECO:0007669"/>
    <property type="project" value="UniProtKB-KW"/>
</dbReference>
<dbReference type="Pfam" id="PF01261">
    <property type="entry name" value="AP_endonuc_2"/>
    <property type="match status" value="1"/>
</dbReference>
<evidence type="ECO:0000313" key="2">
    <source>
        <dbReference type="EMBL" id="NIH56351.1"/>
    </source>
</evidence>
<keyword evidence="2" id="KW-0413">Isomerase</keyword>
<reference evidence="2 3" key="1">
    <citation type="submission" date="2020-02" db="EMBL/GenBank/DDBJ databases">
        <title>Sequencing the genomes of 1000 actinobacteria strains.</title>
        <authorList>
            <person name="Klenk H.-P."/>
        </authorList>
    </citation>
    <scope>NUCLEOTIDE SEQUENCE [LARGE SCALE GENOMIC DNA]</scope>
    <source>
        <strain evidence="2 3">DSM 19609</strain>
    </source>
</reference>
<gene>
    <name evidence="2" type="ORF">FB473_000996</name>
</gene>
<sequence>MPKYTADNWPIACPMLLFGGLDSKGGPIQDAAPEEWDRQMREVSLMGFTEMDPLDVWVRVGDLSPERLDLFKQVMAANNLTIPGVSTSRKSLVDADRGADYLAYGHRVIDAAVLLGARYVSFGFFQATTPAQNAAIWFWLADGYKDSPDPEIYQLAVARVRELAKHAASVGIEITLEMYEDTYLGSSEGCLQFVQDVDHPACGLNPDFGNLVRLHRPLEPITEAFERMLPYTNYWHIKNYTRDFDPATGSYATHPVPLGGGYVNYRPIIARALELGFEGAFMVEHYGSDSLWNLAESREYLRSVLRTKLALQD</sequence>
<organism evidence="2 3">
    <name type="scientific">Brooklawnia cerclae</name>
    <dbReference type="NCBI Taxonomy" id="349934"/>
    <lineage>
        <taxon>Bacteria</taxon>
        <taxon>Bacillati</taxon>
        <taxon>Actinomycetota</taxon>
        <taxon>Actinomycetes</taxon>
        <taxon>Propionibacteriales</taxon>
        <taxon>Propionibacteriaceae</taxon>
        <taxon>Brooklawnia</taxon>
    </lineage>
</organism>
<dbReference type="SUPFAM" id="SSF51658">
    <property type="entry name" value="Xylose isomerase-like"/>
    <property type="match status" value="1"/>
</dbReference>
<dbReference type="InterPro" id="IPR050312">
    <property type="entry name" value="IolE/XylAMocC-like"/>
</dbReference>
<dbReference type="Proteomes" id="UP000749311">
    <property type="component" value="Unassembled WGS sequence"/>
</dbReference>
<name>A0ABX0SI93_9ACTN</name>
<dbReference type="InterPro" id="IPR036237">
    <property type="entry name" value="Xyl_isomerase-like_sf"/>
</dbReference>